<keyword evidence="2" id="KW-1185">Reference proteome</keyword>
<evidence type="ECO:0008006" key="3">
    <source>
        <dbReference type="Google" id="ProtNLM"/>
    </source>
</evidence>
<comment type="caution">
    <text evidence="1">The sequence shown here is derived from an EMBL/GenBank/DDBJ whole genome shotgun (WGS) entry which is preliminary data.</text>
</comment>
<protein>
    <recommendedName>
        <fullName evidence="3">HTH cro/C1-type domain-containing protein</fullName>
    </recommendedName>
</protein>
<name>A0ABU0ZLV8_9ACTN</name>
<evidence type="ECO:0000313" key="2">
    <source>
        <dbReference type="Proteomes" id="UP001230908"/>
    </source>
</evidence>
<gene>
    <name evidence="1" type="ORF">RB614_20475</name>
</gene>
<dbReference type="EMBL" id="JAVHUY010000018">
    <property type="protein sequence ID" value="MDQ7906892.1"/>
    <property type="molecule type" value="Genomic_DNA"/>
</dbReference>
<sequence length="261" mass="28357">MWSIAYTTPLRRFSTGASLKDFAKKYLGFLLPRRKKARRGQGIEVPDISHFEDSMTRTNVSNVLRSNEPADHPTAISQATKRAAADRDEAGMVTLDAAQKHEALLRQLWDVETDKRLKGGLQALLVELTEGYGLGWSDIARLIKVSVPAIRKWRNGGDISTQRLYALGQLAAYMKLLEDQGGVTDPAAWLATPIESGIDRSITKASIYTAGLAVPLLSYADNHIGLDDLLHKIGTSATQSASNTTLVRGEDGSISIVPVGS</sequence>
<reference evidence="1 2" key="1">
    <citation type="submission" date="2023-08" db="EMBL/GenBank/DDBJ databases">
        <title>Phytohabitans sansha sp. nov., isolated from marine sediment.</title>
        <authorList>
            <person name="Zhao Y."/>
            <person name="Yi K."/>
        </authorList>
    </citation>
    <scope>NUCLEOTIDE SEQUENCE [LARGE SCALE GENOMIC DNA]</scope>
    <source>
        <strain evidence="1 2">ZYX-F-186</strain>
    </source>
</reference>
<accession>A0ABU0ZLV8</accession>
<proteinExistence type="predicted"/>
<organism evidence="1 2">
    <name type="scientific">Phytohabitans maris</name>
    <dbReference type="NCBI Taxonomy" id="3071409"/>
    <lineage>
        <taxon>Bacteria</taxon>
        <taxon>Bacillati</taxon>
        <taxon>Actinomycetota</taxon>
        <taxon>Actinomycetes</taxon>
        <taxon>Micromonosporales</taxon>
        <taxon>Micromonosporaceae</taxon>
    </lineage>
</organism>
<evidence type="ECO:0000313" key="1">
    <source>
        <dbReference type="EMBL" id="MDQ7906892.1"/>
    </source>
</evidence>
<dbReference type="Proteomes" id="UP001230908">
    <property type="component" value="Unassembled WGS sequence"/>
</dbReference>